<proteinExistence type="predicted"/>
<dbReference type="Proteomes" id="UP001200247">
    <property type="component" value="Unassembled WGS sequence"/>
</dbReference>
<evidence type="ECO:0000259" key="1">
    <source>
        <dbReference type="PROSITE" id="PS51819"/>
    </source>
</evidence>
<dbReference type="CDD" id="cd06587">
    <property type="entry name" value="VOC"/>
    <property type="match status" value="1"/>
</dbReference>
<protein>
    <submittedName>
        <fullName evidence="2">Glyoxalase</fullName>
    </submittedName>
    <submittedName>
        <fullName evidence="3">VOC family protein</fullName>
    </submittedName>
</protein>
<reference evidence="3 5" key="4">
    <citation type="submission" date="2021-10" db="EMBL/GenBank/DDBJ databases">
        <title>Whole-genome sequencing analysis of Laribacter hongkongensis: virulence gene profiles, carbohydrate-active enzyme prediction, and antimicrobial resistance characterization.</title>
        <authorList>
            <person name="Yuan P."/>
            <person name="Zhan Y."/>
            <person name="Chen D."/>
        </authorList>
    </citation>
    <scope>NUCLEOTIDE SEQUENCE [LARGE SCALE GENOMIC DNA]</scope>
    <source>
        <strain evidence="3 5">W67</strain>
    </source>
</reference>
<gene>
    <name evidence="3" type="ORF">LH440_04825</name>
    <name evidence="2" type="ORF">LHGZ1_1903</name>
</gene>
<dbReference type="PROSITE" id="PS51819">
    <property type="entry name" value="VOC"/>
    <property type="match status" value="1"/>
</dbReference>
<dbReference type="EMBL" id="JAJAXM010000006">
    <property type="protein sequence ID" value="MCG9025234.1"/>
    <property type="molecule type" value="Genomic_DNA"/>
</dbReference>
<dbReference type="OMA" id="SIYFCDP"/>
<dbReference type="Gene3D" id="3.10.180.10">
    <property type="entry name" value="2,3-Dihydroxybiphenyl 1,2-Dioxygenase, domain 1"/>
    <property type="match status" value="1"/>
</dbReference>
<dbReference type="GeneID" id="75109722"/>
<accession>A0A248LJU8</accession>
<dbReference type="Proteomes" id="UP000197424">
    <property type="component" value="Chromosome"/>
</dbReference>
<dbReference type="SUPFAM" id="SSF54593">
    <property type="entry name" value="Glyoxalase/Bleomycin resistance protein/Dihydroxybiphenyl dioxygenase"/>
    <property type="match status" value="1"/>
</dbReference>
<dbReference type="InterPro" id="IPR004360">
    <property type="entry name" value="Glyas_Fos-R_dOase_dom"/>
</dbReference>
<evidence type="ECO:0000313" key="2">
    <source>
        <dbReference type="EMBL" id="ASJ24734.1"/>
    </source>
</evidence>
<dbReference type="AlphaFoldDB" id="A0A248LJU8"/>
<dbReference type="InterPro" id="IPR037523">
    <property type="entry name" value="VOC_core"/>
</dbReference>
<dbReference type="Pfam" id="PF00903">
    <property type="entry name" value="Glyoxalase"/>
    <property type="match status" value="1"/>
</dbReference>
<evidence type="ECO:0000313" key="5">
    <source>
        <dbReference type="Proteomes" id="UP001200247"/>
    </source>
</evidence>
<organism evidence="2 4">
    <name type="scientific">Laribacter hongkongensis</name>
    <dbReference type="NCBI Taxonomy" id="168471"/>
    <lineage>
        <taxon>Bacteria</taxon>
        <taxon>Pseudomonadati</taxon>
        <taxon>Pseudomonadota</taxon>
        <taxon>Betaproteobacteria</taxon>
        <taxon>Neisseriales</taxon>
        <taxon>Aquaspirillaceae</taxon>
        <taxon>Laribacter</taxon>
    </lineage>
</organism>
<name>A0A248LJU8_9NEIS</name>
<reference evidence="2" key="3">
    <citation type="submission" date="2017-06" db="EMBL/GenBank/DDBJ databases">
        <authorList>
            <person name="Kim H.J."/>
            <person name="Triplett B.A."/>
        </authorList>
    </citation>
    <scope>NUCLEOTIDE SEQUENCE</scope>
    <source>
        <strain evidence="2">HLGZ1</strain>
    </source>
</reference>
<reference evidence="2" key="1">
    <citation type="journal article" date="2017" name="J. Antimicrob. Chemother.">
        <title>Emergence and genomic analysis of MDR Laribacter hongkongensis strain HLGZ1 from Guangzhou, China.</title>
        <authorList>
            <person name="Wu H.K."/>
            <person name="Chen J.H."/>
            <person name="Yang L."/>
            <person name="Li A.R."/>
            <person name="Su D.H."/>
            <person name="Lin Y.P."/>
            <person name="Chen D.Q."/>
        </authorList>
    </citation>
    <scope>NUCLEOTIDE SEQUENCE</scope>
    <source>
        <strain evidence="2">HLGZ1</strain>
    </source>
</reference>
<dbReference type="EMBL" id="CP022115">
    <property type="protein sequence ID" value="ASJ24734.1"/>
    <property type="molecule type" value="Genomic_DNA"/>
</dbReference>
<sequence>MPKLTVIDHIHVWVKDRAASAAWYQRILGLIPEARFAAWAEKQEGPLTLSNSSNTVRIALFEKLDAQASHAVIAFSVAGPDFLAWIDKLAGERVQAVDGRFLARDCIRDHKQAWSFYFVDPDGNPFEITSYDYSWLAAKLRN</sequence>
<reference evidence="4" key="2">
    <citation type="submission" date="2017-06" db="EMBL/GenBank/DDBJ databases">
        <title>Whole genome sequence of Laribacter hongkongensis LHGZ1.</title>
        <authorList>
            <person name="Chen D."/>
            <person name="Wu H."/>
            <person name="Chen J."/>
        </authorList>
    </citation>
    <scope>NUCLEOTIDE SEQUENCE [LARGE SCALE GENOMIC DNA]</scope>
    <source>
        <strain evidence="4">LHGZ1</strain>
    </source>
</reference>
<evidence type="ECO:0000313" key="4">
    <source>
        <dbReference type="Proteomes" id="UP000197424"/>
    </source>
</evidence>
<dbReference type="InterPro" id="IPR029068">
    <property type="entry name" value="Glyas_Bleomycin-R_OHBP_Dase"/>
</dbReference>
<dbReference type="RefSeq" id="WP_012697078.1">
    <property type="nucleotide sequence ID" value="NZ_CP022115.1"/>
</dbReference>
<evidence type="ECO:0000313" key="3">
    <source>
        <dbReference type="EMBL" id="MCG9025234.1"/>
    </source>
</evidence>
<feature type="domain" description="VOC" evidence="1">
    <location>
        <begin position="6"/>
        <end position="131"/>
    </location>
</feature>
<dbReference type="OrthoDB" id="9795618at2"/>